<dbReference type="InterPro" id="IPR036770">
    <property type="entry name" value="Ankyrin_rpt-contain_sf"/>
</dbReference>
<feature type="domain" description="C2H2-type" evidence="15">
    <location>
        <begin position="76"/>
        <end position="98"/>
    </location>
</feature>
<keyword evidence="9" id="KW-0378">Hydrolase</keyword>
<keyword evidence="3" id="KW-0963">Cytoplasm</keyword>
<evidence type="ECO:0000256" key="7">
    <source>
        <dbReference type="ARBA" id="ARBA00022759"/>
    </source>
</evidence>
<keyword evidence="17" id="KW-1185">Reference proteome</keyword>
<dbReference type="Pfam" id="PF00023">
    <property type="entry name" value="Ank"/>
    <property type="match status" value="1"/>
</dbReference>
<keyword evidence="7" id="KW-0255">Endonuclease</keyword>
<evidence type="ECO:0000256" key="9">
    <source>
        <dbReference type="ARBA" id="ARBA00022801"/>
    </source>
</evidence>
<feature type="region of interest" description="Disordered" evidence="14">
    <location>
        <begin position="256"/>
        <end position="288"/>
    </location>
</feature>
<dbReference type="Pfam" id="PF18716">
    <property type="entry name" value="VATC"/>
    <property type="match status" value="1"/>
</dbReference>
<evidence type="ECO:0000313" key="16">
    <source>
        <dbReference type="EMBL" id="WAQ94772.1"/>
    </source>
</evidence>
<name>A0ABY7DDD5_MYAAR</name>
<evidence type="ECO:0000256" key="6">
    <source>
        <dbReference type="ARBA" id="ARBA00022737"/>
    </source>
</evidence>
<evidence type="ECO:0000256" key="14">
    <source>
        <dbReference type="SAM" id="MobiDB-lite"/>
    </source>
</evidence>
<evidence type="ECO:0000256" key="2">
    <source>
        <dbReference type="ARBA" id="ARBA00009262"/>
    </source>
</evidence>
<dbReference type="InterPro" id="IPR041540">
    <property type="entry name" value="VATC"/>
</dbReference>
<dbReference type="SMART" id="SM00248">
    <property type="entry name" value="ANK"/>
    <property type="match status" value="2"/>
</dbReference>
<evidence type="ECO:0000256" key="13">
    <source>
        <dbReference type="PROSITE-ProRule" id="PRU00023"/>
    </source>
</evidence>
<feature type="region of interest" description="Disordered" evidence="14">
    <location>
        <begin position="579"/>
        <end position="628"/>
    </location>
</feature>
<dbReference type="SUPFAM" id="SSF57667">
    <property type="entry name" value="beta-beta-alpha zinc fingers"/>
    <property type="match status" value="1"/>
</dbReference>
<evidence type="ECO:0000256" key="8">
    <source>
        <dbReference type="ARBA" id="ARBA00022771"/>
    </source>
</evidence>
<dbReference type="InterPro" id="IPR013087">
    <property type="entry name" value="Znf_C2H2_type"/>
</dbReference>
<protein>
    <submittedName>
        <fullName evidence="16">ANKZ1-like protein</fullName>
    </submittedName>
</protein>
<dbReference type="PROSITE" id="PS50088">
    <property type="entry name" value="ANK_REPEAT"/>
    <property type="match status" value="1"/>
</dbReference>
<organism evidence="16 17">
    <name type="scientific">Mya arenaria</name>
    <name type="common">Soft-shell clam</name>
    <dbReference type="NCBI Taxonomy" id="6604"/>
    <lineage>
        <taxon>Eukaryota</taxon>
        <taxon>Metazoa</taxon>
        <taxon>Spiralia</taxon>
        <taxon>Lophotrochozoa</taxon>
        <taxon>Mollusca</taxon>
        <taxon>Bivalvia</taxon>
        <taxon>Autobranchia</taxon>
        <taxon>Heteroconchia</taxon>
        <taxon>Euheterodonta</taxon>
        <taxon>Imparidentia</taxon>
        <taxon>Neoheterodontei</taxon>
        <taxon>Myida</taxon>
        <taxon>Myoidea</taxon>
        <taxon>Myidae</taxon>
        <taxon>Mya</taxon>
    </lineage>
</organism>
<keyword evidence="6" id="KW-0677">Repeat</keyword>
<dbReference type="PROSITE" id="PS50297">
    <property type="entry name" value="ANK_REP_REGION"/>
    <property type="match status" value="1"/>
</dbReference>
<evidence type="ECO:0000256" key="10">
    <source>
        <dbReference type="ARBA" id="ARBA00022833"/>
    </source>
</evidence>
<keyword evidence="8" id="KW-0863">Zinc-finger</keyword>
<sequence length="695" mass="78644">MATNSPKRVQRVKPKKYTTCQLYNTKEAQCKLVGLTLASCNSASRGKSVIQEEADVPQETLVPDPSQLVVSEVMACNYCDTSFSHRVEQKRHYRSDWHRYNLKLRLKGKNSVPEEVFEDMCDGDTDIDNQPRTGPNKLLPGTQRRLVREGGNTSSTDSESESGNQEIQELIASWRPHLEKCDLIFLRAPSFNRKIFYSGKVPAFKKDDLRIRLIPFQTRRPTNNEVRRVFNPETGNLEPRDENQLSPRKRKLLNKKIGASPLVNETNDNKASGDLENAEPNKEETVSSKPFLPDHIKEETMSSGTSTASDTELIETMATIHFSDLKDEELYHLRNSLYTACKTGDKESLESLLAVIFSPPAAVDNNSEAKHDNAEDIESQKKVDEFDKATIPTAVDNSELNDHIVKAEMNSDKSLLVDTNWKACDTHTDINTTDLDETKEKVTVNISSHQVEHPTAIPDTPSILKPQTIPILSPRTKPTVSTGNKDPLTPVFVSPDIVSEPIGDNNTTLLHVAAKEGHARIVALLLEAGASPVLKDRNGHSPYMASKDKATRNEFRRFRGKWPDRYDYKVAQIPEPLSEEAEAERKRKEQERKKAQKKAKQEQQKAKKEEEEKQKAEDREKQRYLNMSDREKRALAAERRLLNQCSTQGGDKPVLIRCFQCGADMTGKVPFEYCDNKFCTSKCLQQHRKTQTAKK</sequence>
<dbReference type="PANTHER" id="PTHR16036:SF2">
    <property type="entry name" value="TRNA ENDONUCLEASE ANKZF1"/>
    <property type="match status" value="1"/>
</dbReference>
<feature type="region of interest" description="Disordered" evidence="14">
    <location>
        <begin position="121"/>
        <end position="165"/>
    </location>
</feature>
<dbReference type="InterPro" id="IPR041175">
    <property type="entry name" value="VLRF1/Vms1"/>
</dbReference>
<keyword evidence="11 13" id="KW-0040">ANK repeat</keyword>
<proteinExistence type="inferred from homology"/>
<dbReference type="PANTHER" id="PTHR16036">
    <property type="entry name" value="ANKYRIN REPEAT AND ZINC FINGER DOMAIN-CONTAINING PROTEIN 1"/>
    <property type="match status" value="1"/>
</dbReference>
<evidence type="ECO:0000256" key="4">
    <source>
        <dbReference type="ARBA" id="ARBA00022722"/>
    </source>
</evidence>
<reference evidence="16" key="1">
    <citation type="submission" date="2022-11" db="EMBL/GenBank/DDBJ databases">
        <title>Centuries of genome instability and evolution in soft-shell clam transmissible cancer (bioRxiv).</title>
        <authorList>
            <person name="Hart S.F.M."/>
            <person name="Yonemitsu M.A."/>
            <person name="Giersch R.M."/>
            <person name="Beal B.F."/>
            <person name="Arriagada G."/>
            <person name="Davis B.W."/>
            <person name="Ostrander E.A."/>
            <person name="Goff S.P."/>
            <person name="Metzger M.J."/>
        </authorList>
    </citation>
    <scope>NUCLEOTIDE SEQUENCE</scope>
    <source>
        <strain evidence="16">MELC-2E11</strain>
        <tissue evidence="16">Siphon/mantle</tissue>
    </source>
</reference>
<dbReference type="PROSITE" id="PS00028">
    <property type="entry name" value="ZINC_FINGER_C2H2_1"/>
    <property type="match status" value="1"/>
</dbReference>
<evidence type="ECO:0000256" key="12">
    <source>
        <dbReference type="ARBA" id="ARBA00023054"/>
    </source>
</evidence>
<evidence type="ECO:0000259" key="15">
    <source>
        <dbReference type="PROSITE" id="PS00028"/>
    </source>
</evidence>
<accession>A0ABY7DDD5</accession>
<dbReference type="Pfam" id="PF18826">
    <property type="entry name" value="bVLRF1"/>
    <property type="match status" value="1"/>
</dbReference>
<comment type="subcellular location">
    <subcellularLocation>
        <location evidence="1">Cytoplasm</location>
    </subcellularLocation>
</comment>
<feature type="compositionally biased region" description="Polar residues" evidence="14">
    <location>
        <begin position="151"/>
        <end position="165"/>
    </location>
</feature>
<dbReference type="Proteomes" id="UP001164746">
    <property type="component" value="Chromosome 1"/>
</dbReference>
<evidence type="ECO:0000256" key="5">
    <source>
        <dbReference type="ARBA" id="ARBA00022723"/>
    </source>
</evidence>
<feature type="repeat" description="ANK" evidence="13">
    <location>
        <begin position="505"/>
        <end position="537"/>
    </location>
</feature>
<feature type="compositionally biased region" description="Basic and acidic residues" evidence="14">
    <location>
        <begin position="267"/>
        <end position="288"/>
    </location>
</feature>
<dbReference type="EMBL" id="CP111012">
    <property type="protein sequence ID" value="WAQ94772.1"/>
    <property type="molecule type" value="Genomic_DNA"/>
</dbReference>
<evidence type="ECO:0000256" key="11">
    <source>
        <dbReference type="ARBA" id="ARBA00023043"/>
    </source>
</evidence>
<keyword evidence="5" id="KW-0479">Metal-binding</keyword>
<evidence type="ECO:0000256" key="3">
    <source>
        <dbReference type="ARBA" id="ARBA00022490"/>
    </source>
</evidence>
<feature type="compositionally biased region" description="Basic and acidic residues" evidence="14">
    <location>
        <begin position="583"/>
        <end position="628"/>
    </location>
</feature>
<evidence type="ECO:0000256" key="1">
    <source>
        <dbReference type="ARBA" id="ARBA00004496"/>
    </source>
</evidence>
<dbReference type="InterPro" id="IPR002110">
    <property type="entry name" value="Ankyrin_rpt"/>
</dbReference>
<keyword evidence="12" id="KW-0175">Coiled coil</keyword>
<keyword evidence="10" id="KW-0862">Zinc</keyword>
<dbReference type="Gene3D" id="1.25.40.20">
    <property type="entry name" value="Ankyrin repeat-containing domain"/>
    <property type="match status" value="1"/>
</dbReference>
<evidence type="ECO:0000313" key="17">
    <source>
        <dbReference type="Proteomes" id="UP001164746"/>
    </source>
</evidence>
<dbReference type="InterPro" id="IPR047139">
    <property type="entry name" value="ANKZ1/VMS1"/>
</dbReference>
<keyword evidence="4" id="KW-0540">Nuclease</keyword>
<comment type="similarity">
    <text evidence="2">Belongs to the ANKZF1/VMS1 family.</text>
</comment>
<dbReference type="InterPro" id="IPR036236">
    <property type="entry name" value="Znf_C2H2_sf"/>
</dbReference>
<dbReference type="SUPFAM" id="SSF48403">
    <property type="entry name" value="Ankyrin repeat"/>
    <property type="match status" value="1"/>
</dbReference>
<gene>
    <name evidence="16" type="ORF">MAR_007243</name>
</gene>